<dbReference type="PANTHER" id="PTHR39087">
    <property type="entry name" value="UPF0104 MEMBRANE PROTEIN MJ1595"/>
    <property type="match status" value="1"/>
</dbReference>
<dbReference type="Proteomes" id="UP000015502">
    <property type="component" value="Chromosome"/>
</dbReference>
<dbReference type="KEGG" id="tlt:OCC_02467"/>
<dbReference type="PANTHER" id="PTHR39087:SF2">
    <property type="entry name" value="UPF0104 MEMBRANE PROTEIN MJ1595"/>
    <property type="match status" value="1"/>
</dbReference>
<dbReference type="GeneID" id="16550581"/>
<accession>H3ZJT2</accession>
<comment type="similarity">
    <text evidence="2">Belongs to the UPF0104 family.</text>
</comment>
<sequence>MNKKRIFALIALLISLAYLYKSINLIELELALKTSSHEYLLVAFMLSVFTIILSSLRWYLFLREVQETSFRKTLRAFLSGYYLMTILPPSVGHIAKVKLVGGDYFKALSSLLIGLSTELVVVFLFALIFIGFLKIGILGLIIILVALIYEKGIYKALDSLLGFWEIFGLKGLVSTLRGYLERIHKGWSGAKENKAIFLLSFLLSVVIILLQVYGIIVVGKAFNLEISMKQALYGFLMSVLFASVSGIPAGFGANEFGLVLGIGTSTKATVTAFIYKFLFQYVYSILGAVLFYGALDEGGEHEGSIGQ</sequence>
<dbReference type="OrthoDB" id="86200at2157"/>
<evidence type="ECO:0000256" key="1">
    <source>
        <dbReference type="ARBA" id="ARBA00004651"/>
    </source>
</evidence>
<reference evidence="8 9" key="1">
    <citation type="journal article" date="2012" name="J. Bacteriol.">
        <title>Genome sequence of the model hyperthermophilic archaeon Thermococcus litoralis NS-C.</title>
        <authorList>
            <person name="Gardner A.F."/>
            <person name="Kumar S."/>
            <person name="Perler F.B."/>
        </authorList>
    </citation>
    <scope>NUCLEOTIDE SEQUENCE [LARGE SCALE GENOMIC DNA]</scope>
    <source>
        <strain evidence="9">ATCC 51850 / DSM 5473 / JCM 8560 / NS-C</strain>
    </source>
</reference>
<feature type="transmembrane region" description="Helical" evidence="7">
    <location>
        <begin position="195"/>
        <end position="219"/>
    </location>
</feature>
<feature type="transmembrane region" description="Helical" evidence="7">
    <location>
        <begin position="273"/>
        <end position="295"/>
    </location>
</feature>
<feature type="transmembrane region" description="Helical" evidence="7">
    <location>
        <begin position="119"/>
        <end position="149"/>
    </location>
</feature>
<dbReference type="STRING" id="523849.OCC_02467"/>
<evidence type="ECO:0000313" key="8">
    <source>
        <dbReference type="EMBL" id="EHR78817.1"/>
    </source>
</evidence>
<keyword evidence="3" id="KW-1003">Cell membrane</keyword>
<dbReference type="GO" id="GO:0005886">
    <property type="term" value="C:plasma membrane"/>
    <property type="evidence" value="ECO:0007669"/>
    <property type="project" value="UniProtKB-SubCell"/>
</dbReference>
<evidence type="ECO:0000256" key="2">
    <source>
        <dbReference type="ARBA" id="ARBA00011061"/>
    </source>
</evidence>
<keyword evidence="6 7" id="KW-0472">Membrane</keyword>
<keyword evidence="4 7" id="KW-0812">Transmembrane</keyword>
<comment type="subcellular location">
    <subcellularLocation>
        <location evidence="1">Cell membrane</location>
        <topology evidence="1">Multi-pass membrane protein</topology>
    </subcellularLocation>
</comment>
<evidence type="ECO:0000256" key="4">
    <source>
        <dbReference type="ARBA" id="ARBA00022692"/>
    </source>
</evidence>
<feature type="transmembrane region" description="Helical" evidence="7">
    <location>
        <begin position="81"/>
        <end position="99"/>
    </location>
</feature>
<dbReference type="InterPro" id="IPR022791">
    <property type="entry name" value="L-PG_synthase/AglD"/>
</dbReference>
<proteinExistence type="inferred from homology"/>
<dbReference type="EMBL" id="CP006670">
    <property type="protein sequence ID" value="EHR78817.1"/>
    <property type="molecule type" value="Genomic_DNA"/>
</dbReference>
<dbReference type="RefSeq" id="WP_004066194.1">
    <property type="nucleotide sequence ID" value="NC_022084.1"/>
</dbReference>
<name>H3ZJT2_THELN</name>
<keyword evidence="9" id="KW-1185">Reference proteome</keyword>
<keyword evidence="5 7" id="KW-1133">Transmembrane helix</keyword>
<evidence type="ECO:0000256" key="5">
    <source>
        <dbReference type="ARBA" id="ARBA00022989"/>
    </source>
</evidence>
<evidence type="ECO:0000256" key="3">
    <source>
        <dbReference type="ARBA" id="ARBA00022475"/>
    </source>
</evidence>
<dbReference type="AlphaFoldDB" id="H3ZJT2"/>
<evidence type="ECO:0000256" key="6">
    <source>
        <dbReference type="ARBA" id="ARBA00023136"/>
    </source>
</evidence>
<dbReference type="Pfam" id="PF03706">
    <property type="entry name" value="LPG_synthase_TM"/>
    <property type="match status" value="1"/>
</dbReference>
<dbReference type="PaxDb" id="523849-OCC_02467"/>
<organism evidence="8 9">
    <name type="scientific">Thermococcus litoralis (strain ATCC 51850 / DSM 5473 / JCM 8560 / NS-C)</name>
    <dbReference type="NCBI Taxonomy" id="523849"/>
    <lineage>
        <taxon>Archaea</taxon>
        <taxon>Methanobacteriati</taxon>
        <taxon>Methanobacteriota</taxon>
        <taxon>Thermococci</taxon>
        <taxon>Thermococcales</taxon>
        <taxon>Thermococcaceae</taxon>
        <taxon>Thermococcus</taxon>
    </lineage>
</organism>
<dbReference type="HOGENOM" id="CLU_081190_0_0_2"/>
<feature type="transmembrane region" description="Helical" evidence="7">
    <location>
        <begin position="231"/>
        <end position="253"/>
    </location>
</feature>
<evidence type="ECO:0000313" key="9">
    <source>
        <dbReference type="Proteomes" id="UP000015502"/>
    </source>
</evidence>
<protein>
    <submittedName>
        <fullName evidence="8">ABC transporter</fullName>
    </submittedName>
</protein>
<feature type="transmembrane region" description="Helical" evidence="7">
    <location>
        <begin position="39"/>
        <end position="60"/>
    </location>
</feature>
<gene>
    <name evidence="8" type="ORF">OCC_02467</name>
</gene>
<evidence type="ECO:0000256" key="7">
    <source>
        <dbReference type="SAM" id="Phobius"/>
    </source>
</evidence>